<keyword evidence="1" id="KW-0812">Transmembrane</keyword>
<evidence type="ECO:0000256" key="1">
    <source>
        <dbReference type="SAM" id="Phobius"/>
    </source>
</evidence>
<organism evidence="2 3">
    <name type="scientific">Penicillium digitatum (strain PHI26 / CECT 20796)</name>
    <name type="common">Green mold</name>
    <dbReference type="NCBI Taxonomy" id="1170229"/>
    <lineage>
        <taxon>Eukaryota</taxon>
        <taxon>Fungi</taxon>
        <taxon>Dikarya</taxon>
        <taxon>Ascomycota</taxon>
        <taxon>Pezizomycotina</taxon>
        <taxon>Eurotiomycetes</taxon>
        <taxon>Eurotiomycetidae</taxon>
        <taxon>Eurotiales</taxon>
        <taxon>Aspergillaceae</taxon>
        <taxon>Penicillium</taxon>
    </lineage>
</organism>
<dbReference type="InParanoid" id="K9FQI0"/>
<protein>
    <submittedName>
        <fullName evidence="2">Sugar transporter</fullName>
    </submittedName>
</protein>
<keyword evidence="2" id="KW-0762">Sugar transport</keyword>
<evidence type="ECO:0000313" key="3">
    <source>
        <dbReference type="Proteomes" id="UP000009882"/>
    </source>
</evidence>
<dbReference type="AlphaFoldDB" id="K9FQI0"/>
<evidence type="ECO:0000313" key="2">
    <source>
        <dbReference type="EMBL" id="EKV10672.1"/>
    </source>
</evidence>
<dbReference type="HOGENOM" id="CLU_3207799_0_0_1"/>
<keyword evidence="1" id="KW-1133">Transmembrane helix</keyword>
<reference evidence="3" key="1">
    <citation type="journal article" date="2012" name="BMC Genomics">
        <title>Genome sequence of the necrotrophic fungus Penicillium digitatum, the main postharvest pathogen of citrus.</title>
        <authorList>
            <person name="Marcet-Houben M."/>
            <person name="Ballester A.-R."/>
            <person name="de la Fuente B."/>
            <person name="Harries E."/>
            <person name="Marcos J.F."/>
            <person name="Gonzalez-Candelas L."/>
            <person name="Gabaldon T."/>
        </authorList>
    </citation>
    <scope>NUCLEOTIDE SEQUENCE [LARGE SCALE GENOMIC DNA]</scope>
    <source>
        <strain evidence="3">PHI26 / CECT 20796</strain>
    </source>
</reference>
<comment type="caution">
    <text evidence="2">The sequence shown here is derived from an EMBL/GenBank/DDBJ whole genome shotgun (WGS) entry which is preliminary data.</text>
</comment>
<gene>
    <name evidence="2" type="ORF">PDIG_55100</name>
</gene>
<proteinExistence type="predicted"/>
<sequence>MAISQSVVGRANAEKPHGLKGFISNPYVFFTCLFASLGCIMYGYD</sequence>
<accession>K9FQI0</accession>
<keyword evidence="3" id="KW-1185">Reference proteome</keyword>
<keyword evidence="1" id="KW-0472">Membrane</keyword>
<dbReference type="EMBL" id="AKCT01000219">
    <property type="protein sequence ID" value="EKV10672.1"/>
    <property type="molecule type" value="Genomic_DNA"/>
</dbReference>
<feature type="transmembrane region" description="Helical" evidence="1">
    <location>
        <begin position="27"/>
        <end position="44"/>
    </location>
</feature>
<dbReference type="Proteomes" id="UP000009882">
    <property type="component" value="Unassembled WGS sequence"/>
</dbReference>
<name>K9FQI0_PEND2</name>
<keyword evidence="2" id="KW-0813">Transport</keyword>